<proteinExistence type="predicted"/>
<dbReference type="Pfam" id="PF07848">
    <property type="entry name" value="PaaX"/>
    <property type="match status" value="1"/>
</dbReference>
<dbReference type="InterPro" id="IPR011965">
    <property type="entry name" value="PaaX_trns_reg"/>
</dbReference>
<keyword evidence="4" id="KW-1185">Reference proteome</keyword>
<dbReference type="EMBL" id="JAUSUL010000001">
    <property type="protein sequence ID" value="MDQ0314802.1"/>
    <property type="molecule type" value="Genomic_DNA"/>
</dbReference>
<dbReference type="RefSeq" id="WP_306884589.1">
    <property type="nucleotide sequence ID" value="NZ_JAUSUL010000001.1"/>
</dbReference>
<dbReference type="PIRSF" id="PIRSF020623">
    <property type="entry name" value="PaaX"/>
    <property type="match status" value="1"/>
</dbReference>
<sequence>MSVHEPAAALSPLIAAFHARSPIRAWSLIVTIYGDAVVPRGGELWLGTLSAILEPMGIDDRLVRTAMSRLASEGWLERTRIGRKSYYRLSENGQRAFADATRRIYFAAPQSWKGDWRIAVLTATGEIRAAQRDMLREQGFGQLSPTVFLAPATAAGDLFSGNTAAYSGIVWLDASGSSGDALLLAGEAFNLSAVADGYRRFLAQFYEFEATCAASGNLSDLDRLLARILLIHEFRRLVLRDPLLPDALLPSDWPGHAARALAARLYGYLVEGSERWLDHHAERSDGALPPPDETFSKRFHDLIADQDDAAE</sequence>
<name>A0AAE4AS73_9HYPH</name>
<dbReference type="PANTHER" id="PTHR30319:SF1">
    <property type="entry name" value="TRANSCRIPTIONAL REPRESSOR PAAX"/>
    <property type="match status" value="1"/>
</dbReference>
<evidence type="ECO:0000259" key="1">
    <source>
        <dbReference type="Pfam" id="PF07848"/>
    </source>
</evidence>
<dbReference type="Gene3D" id="1.10.10.10">
    <property type="entry name" value="Winged helix-like DNA-binding domain superfamily/Winged helix DNA-binding domain"/>
    <property type="match status" value="1"/>
</dbReference>
<dbReference type="Gene3D" id="1.20.58.1460">
    <property type="match status" value="1"/>
</dbReference>
<dbReference type="Proteomes" id="UP001229244">
    <property type="component" value="Unassembled WGS sequence"/>
</dbReference>
<dbReference type="GO" id="GO:0006351">
    <property type="term" value="P:DNA-templated transcription"/>
    <property type="evidence" value="ECO:0007669"/>
    <property type="project" value="InterPro"/>
</dbReference>
<gene>
    <name evidence="3" type="ORF">J2S73_001239</name>
</gene>
<protein>
    <submittedName>
        <fullName evidence="3">Phenylacetic acid degradation operon negative regulatory protein</fullName>
    </submittedName>
</protein>
<dbReference type="PANTHER" id="PTHR30319">
    <property type="entry name" value="PHENYLACETIC ACID REGULATOR-RELATED TRANSCRIPTIONAL REPRESSOR"/>
    <property type="match status" value="1"/>
</dbReference>
<evidence type="ECO:0000313" key="3">
    <source>
        <dbReference type="EMBL" id="MDQ0314802.1"/>
    </source>
</evidence>
<evidence type="ECO:0000313" key="4">
    <source>
        <dbReference type="Proteomes" id="UP001229244"/>
    </source>
</evidence>
<dbReference type="AlphaFoldDB" id="A0AAE4AS73"/>
<dbReference type="InterPro" id="IPR012906">
    <property type="entry name" value="PaaX-like_N"/>
</dbReference>
<comment type="caution">
    <text evidence="3">The sequence shown here is derived from an EMBL/GenBank/DDBJ whole genome shotgun (WGS) entry which is preliminary data.</text>
</comment>
<dbReference type="InterPro" id="IPR036388">
    <property type="entry name" value="WH-like_DNA-bd_sf"/>
</dbReference>
<dbReference type="SUPFAM" id="SSF46785">
    <property type="entry name" value="Winged helix' DNA-binding domain"/>
    <property type="match status" value="1"/>
</dbReference>
<dbReference type="InterPro" id="IPR036390">
    <property type="entry name" value="WH_DNA-bd_sf"/>
</dbReference>
<dbReference type="Gene3D" id="3.30.70.2650">
    <property type="match status" value="1"/>
</dbReference>
<accession>A0AAE4AS73</accession>
<dbReference type="InterPro" id="IPR013225">
    <property type="entry name" value="PaaX_C"/>
</dbReference>
<feature type="domain" description="Transcriptional repressor PaaX-like N-terminal" evidence="1">
    <location>
        <begin position="24"/>
        <end position="93"/>
    </location>
</feature>
<organism evidence="3 4">
    <name type="scientific">Amorphus orientalis</name>
    <dbReference type="NCBI Taxonomy" id="649198"/>
    <lineage>
        <taxon>Bacteria</taxon>
        <taxon>Pseudomonadati</taxon>
        <taxon>Pseudomonadota</taxon>
        <taxon>Alphaproteobacteria</taxon>
        <taxon>Hyphomicrobiales</taxon>
        <taxon>Amorphaceae</taxon>
        <taxon>Amorphus</taxon>
    </lineage>
</organism>
<dbReference type="Pfam" id="PF08223">
    <property type="entry name" value="PaaX_C"/>
    <property type="match status" value="1"/>
</dbReference>
<feature type="domain" description="Transcriptional repressor PaaX-like C-terminal" evidence="2">
    <location>
        <begin position="189"/>
        <end position="278"/>
    </location>
</feature>
<reference evidence="3" key="1">
    <citation type="submission" date="2023-07" db="EMBL/GenBank/DDBJ databases">
        <title>Genomic Encyclopedia of Type Strains, Phase IV (KMG-IV): sequencing the most valuable type-strain genomes for metagenomic binning, comparative biology and taxonomic classification.</title>
        <authorList>
            <person name="Goeker M."/>
        </authorList>
    </citation>
    <scope>NUCLEOTIDE SEQUENCE</scope>
    <source>
        <strain evidence="3">DSM 21202</strain>
    </source>
</reference>
<dbReference type="NCBIfam" id="TIGR02277">
    <property type="entry name" value="PaaX_trns_reg"/>
    <property type="match status" value="1"/>
</dbReference>
<evidence type="ECO:0000259" key="2">
    <source>
        <dbReference type="Pfam" id="PF08223"/>
    </source>
</evidence>